<dbReference type="Proteomes" id="UP000887574">
    <property type="component" value="Unplaced"/>
</dbReference>
<keyword evidence="2" id="KW-1185">Reference proteome</keyword>
<proteinExistence type="predicted"/>
<dbReference type="WBParaSite" id="jg5291">
    <property type="protein sequence ID" value="jg5291"/>
    <property type="gene ID" value="jg5291"/>
</dbReference>
<dbReference type="AlphaFoldDB" id="A0A915EEM7"/>
<protein>
    <submittedName>
        <fullName evidence="3">Uncharacterized protein</fullName>
    </submittedName>
</protein>
<feature type="region of interest" description="Disordered" evidence="1">
    <location>
        <begin position="1"/>
        <end position="34"/>
    </location>
</feature>
<reference evidence="3" key="1">
    <citation type="submission" date="2022-11" db="UniProtKB">
        <authorList>
            <consortium name="WormBaseParasite"/>
        </authorList>
    </citation>
    <scope>IDENTIFICATION</scope>
</reference>
<name>A0A915EEM7_9BILA</name>
<evidence type="ECO:0000313" key="2">
    <source>
        <dbReference type="Proteomes" id="UP000887574"/>
    </source>
</evidence>
<evidence type="ECO:0000313" key="3">
    <source>
        <dbReference type="WBParaSite" id="jg5291"/>
    </source>
</evidence>
<organism evidence="2 3">
    <name type="scientific">Ditylenchus dipsaci</name>
    <dbReference type="NCBI Taxonomy" id="166011"/>
    <lineage>
        <taxon>Eukaryota</taxon>
        <taxon>Metazoa</taxon>
        <taxon>Ecdysozoa</taxon>
        <taxon>Nematoda</taxon>
        <taxon>Chromadorea</taxon>
        <taxon>Rhabditida</taxon>
        <taxon>Tylenchina</taxon>
        <taxon>Tylenchomorpha</taxon>
        <taxon>Sphaerularioidea</taxon>
        <taxon>Anguinidae</taxon>
        <taxon>Anguininae</taxon>
        <taxon>Ditylenchus</taxon>
    </lineage>
</organism>
<sequence length="174" mass="19095">MHHLSYRIIKQDSSSSSSSDEDDTSSGTGSFHTASDQSNLVSTVLTGLHDVVEAVEDEISTAVESSSENEAMAKLSIEERAKNSFCTQWFGYLVEQFRKVAEQCEAKDYCHFPAFGMDGCEECCQLNGYANTISVYFTVTIAVLGEGIVHWVDSTLDILPPEEMAKRNTVSSVV</sequence>
<accession>A0A915EEM7</accession>
<evidence type="ECO:0000256" key="1">
    <source>
        <dbReference type="SAM" id="MobiDB-lite"/>
    </source>
</evidence>